<evidence type="ECO:0000313" key="2">
    <source>
        <dbReference type="Proteomes" id="UP000887567"/>
    </source>
</evidence>
<dbReference type="RefSeq" id="XP_020894912.1">
    <property type="nucleotide sequence ID" value="XM_021039253.1"/>
</dbReference>
<keyword evidence="2" id="KW-1185">Reference proteome</keyword>
<dbReference type="OMA" id="YINGDPR"/>
<proteinExistence type="predicted"/>
<dbReference type="AlphaFoldDB" id="A0A913WVX0"/>
<organism evidence="1 2">
    <name type="scientific">Exaiptasia diaphana</name>
    <name type="common">Tropical sea anemone</name>
    <name type="synonym">Aiptasia pulchella</name>
    <dbReference type="NCBI Taxonomy" id="2652724"/>
    <lineage>
        <taxon>Eukaryota</taxon>
        <taxon>Metazoa</taxon>
        <taxon>Cnidaria</taxon>
        <taxon>Anthozoa</taxon>
        <taxon>Hexacorallia</taxon>
        <taxon>Actiniaria</taxon>
        <taxon>Aiptasiidae</taxon>
        <taxon>Exaiptasia</taxon>
    </lineage>
</organism>
<dbReference type="Proteomes" id="UP000887567">
    <property type="component" value="Unplaced"/>
</dbReference>
<accession>A0A913WVX0</accession>
<dbReference type="EnsemblMetazoa" id="XM_021039253.1">
    <property type="protein sequence ID" value="XP_020894912.1"/>
    <property type="gene ID" value="LOC110233918"/>
</dbReference>
<sequence>MADNELRLSTFGLLEQIAILGFINGGETGKNLYKAFVTGRIGYEVYKRVSVTKADLLRYQTILKVSEYCQKNPKASEAQKKAMLEKEIKAFAEQVAQL</sequence>
<dbReference type="GeneID" id="110233918"/>
<reference evidence="1" key="1">
    <citation type="submission" date="2022-11" db="UniProtKB">
        <authorList>
            <consortium name="EnsemblMetazoa"/>
        </authorList>
    </citation>
    <scope>IDENTIFICATION</scope>
</reference>
<dbReference type="OrthoDB" id="6019768at2759"/>
<name>A0A913WVX0_EXADI</name>
<dbReference type="KEGG" id="epa:110233918"/>
<evidence type="ECO:0000313" key="1">
    <source>
        <dbReference type="EnsemblMetazoa" id="XP_020894912.1"/>
    </source>
</evidence>
<protein>
    <submittedName>
        <fullName evidence="1">Uncharacterized protein</fullName>
    </submittedName>
</protein>